<evidence type="ECO:0000259" key="9">
    <source>
        <dbReference type="SMART" id="SM00881"/>
    </source>
</evidence>
<evidence type="ECO:0000256" key="7">
    <source>
        <dbReference type="HAMAP-Rule" id="MF_01131"/>
    </source>
</evidence>
<accession>A0LRF3</accession>
<evidence type="ECO:0000256" key="1">
    <source>
        <dbReference type="ARBA" id="ARBA00022490"/>
    </source>
</evidence>
<dbReference type="InterPro" id="IPR022876">
    <property type="entry name" value="Tscrpt_rep_Rex"/>
</dbReference>
<evidence type="ECO:0000313" key="11">
    <source>
        <dbReference type="Proteomes" id="UP000008221"/>
    </source>
</evidence>
<dbReference type="Gene3D" id="1.10.10.10">
    <property type="entry name" value="Winged helix-like DNA-binding domain superfamily/Winged helix DNA-binding domain"/>
    <property type="match status" value="1"/>
</dbReference>
<organism evidence="10 11">
    <name type="scientific">Acidothermus cellulolyticus (strain ATCC 43068 / DSM 8971 / 11B)</name>
    <dbReference type="NCBI Taxonomy" id="351607"/>
    <lineage>
        <taxon>Bacteria</taxon>
        <taxon>Bacillati</taxon>
        <taxon>Actinomycetota</taxon>
        <taxon>Actinomycetes</taxon>
        <taxon>Acidothermales</taxon>
        <taxon>Acidothermaceae</taxon>
        <taxon>Acidothermus</taxon>
    </lineage>
</organism>
<dbReference type="NCBIfam" id="NF003996">
    <property type="entry name" value="PRK05472.2-5"/>
    <property type="match status" value="1"/>
</dbReference>
<dbReference type="Pfam" id="PF06971">
    <property type="entry name" value="Put_DNA-bind_N"/>
    <property type="match status" value="1"/>
</dbReference>
<dbReference type="HOGENOM" id="CLU_061534_0_1_11"/>
<dbReference type="NCBIfam" id="NF003994">
    <property type="entry name" value="PRK05472.2-3"/>
    <property type="match status" value="1"/>
</dbReference>
<dbReference type="InterPro" id="IPR003781">
    <property type="entry name" value="CoA-bd"/>
</dbReference>
<keyword evidence="11" id="KW-1185">Reference proteome</keyword>
<name>A0LRF3_ACIC1</name>
<feature type="compositionally biased region" description="Basic and acidic residues" evidence="8">
    <location>
        <begin position="219"/>
        <end position="240"/>
    </location>
</feature>
<dbReference type="Proteomes" id="UP000008221">
    <property type="component" value="Chromosome"/>
</dbReference>
<dbReference type="InterPro" id="IPR036390">
    <property type="entry name" value="WH_DNA-bd_sf"/>
</dbReference>
<evidence type="ECO:0000256" key="3">
    <source>
        <dbReference type="ARBA" id="ARBA00023015"/>
    </source>
</evidence>
<dbReference type="RefSeq" id="WP_011719077.1">
    <property type="nucleotide sequence ID" value="NC_008578.1"/>
</dbReference>
<dbReference type="NCBIfam" id="NF003993">
    <property type="entry name" value="PRK05472.2-2"/>
    <property type="match status" value="1"/>
</dbReference>
<proteinExistence type="inferred from homology"/>
<dbReference type="SUPFAM" id="SSF51735">
    <property type="entry name" value="NAD(P)-binding Rossmann-fold domains"/>
    <property type="match status" value="1"/>
</dbReference>
<comment type="function">
    <text evidence="7">Modulates transcription in response to changes in cellular NADH/NAD(+) redox state.</text>
</comment>
<dbReference type="GO" id="GO:0005737">
    <property type="term" value="C:cytoplasm"/>
    <property type="evidence" value="ECO:0007669"/>
    <property type="project" value="UniProtKB-SubCell"/>
</dbReference>
<dbReference type="PANTHER" id="PTHR35786:SF1">
    <property type="entry name" value="REDOX-SENSING TRANSCRIPTIONAL REPRESSOR REX 1"/>
    <property type="match status" value="1"/>
</dbReference>
<evidence type="ECO:0000256" key="5">
    <source>
        <dbReference type="ARBA" id="ARBA00023125"/>
    </source>
</evidence>
<keyword evidence="3 7" id="KW-0805">Transcription regulation</keyword>
<dbReference type="InParanoid" id="A0LRF3"/>
<keyword evidence="6 7" id="KW-0804">Transcription</keyword>
<feature type="compositionally biased region" description="Pro residues" evidence="8">
    <location>
        <begin position="243"/>
        <end position="254"/>
    </location>
</feature>
<keyword evidence="1 7" id="KW-0963">Cytoplasm</keyword>
<evidence type="ECO:0000256" key="2">
    <source>
        <dbReference type="ARBA" id="ARBA00022491"/>
    </source>
</evidence>
<dbReference type="NCBIfam" id="NF003992">
    <property type="entry name" value="PRK05472.2-1"/>
    <property type="match status" value="1"/>
</dbReference>
<dbReference type="eggNOG" id="COG2344">
    <property type="taxonomic scope" value="Bacteria"/>
</dbReference>
<dbReference type="InterPro" id="IPR058236">
    <property type="entry name" value="Rex_actinobacterial-type"/>
</dbReference>
<dbReference type="STRING" id="351607.Acel_0239"/>
<comment type="subunit">
    <text evidence="7">Homodimer.</text>
</comment>
<dbReference type="EMBL" id="CP000481">
    <property type="protein sequence ID" value="ABK52013.1"/>
    <property type="molecule type" value="Genomic_DNA"/>
</dbReference>
<feature type="region of interest" description="Disordered" evidence="8">
    <location>
        <begin position="219"/>
        <end position="290"/>
    </location>
</feature>
<dbReference type="InterPro" id="IPR009718">
    <property type="entry name" value="Rex_DNA-bd_C_dom"/>
</dbReference>
<keyword evidence="2 7" id="KW-0678">Repressor</keyword>
<evidence type="ECO:0000313" key="10">
    <source>
        <dbReference type="EMBL" id="ABK52013.1"/>
    </source>
</evidence>
<dbReference type="HAMAP" id="MF_01131">
    <property type="entry name" value="Rex"/>
    <property type="match status" value="1"/>
</dbReference>
<dbReference type="PANTHER" id="PTHR35786">
    <property type="entry name" value="REDOX-SENSING TRANSCRIPTIONAL REPRESSOR REX"/>
    <property type="match status" value="1"/>
</dbReference>
<protein>
    <recommendedName>
        <fullName evidence="7">Redox-sensing transcriptional repressor Rex</fullName>
    </recommendedName>
</protein>
<dbReference type="GO" id="GO:0003700">
    <property type="term" value="F:DNA-binding transcription factor activity"/>
    <property type="evidence" value="ECO:0007669"/>
    <property type="project" value="UniProtKB-UniRule"/>
</dbReference>
<evidence type="ECO:0000256" key="4">
    <source>
        <dbReference type="ARBA" id="ARBA00023027"/>
    </source>
</evidence>
<evidence type="ECO:0000256" key="6">
    <source>
        <dbReference type="ARBA" id="ARBA00023163"/>
    </source>
</evidence>
<feature type="domain" description="CoA-binding" evidence="9">
    <location>
        <begin position="87"/>
        <end position="188"/>
    </location>
</feature>
<keyword evidence="4 7" id="KW-0520">NAD</keyword>
<comment type="similarity">
    <text evidence="7">Belongs to the transcriptional regulatory Rex family.</text>
</comment>
<dbReference type="NCBIfam" id="NF003995">
    <property type="entry name" value="PRK05472.2-4"/>
    <property type="match status" value="1"/>
</dbReference>
<reference evidence="10 11" key="1">
    <citation type="journal article" date="2009" name="Genome Res.">
        <title>Complete genome of the cellulolytic thermophile Acidothermus cellulolyticus 11B provides insights into its ecophysiological and evolutionary adaptations.</title>
        <authorList>
            <person name="Barabote R.D."/>
            <person name="Xie G."/>
            <person name="Leu D.H."/>
            <person name="Normand P."/>
            <person name="Necsulea A."/>
            <person name="Daubin V."/>
            <person name="Medigue C."/>
            <person name="Adney W.S."/>
            <person name="Xu X.C."/>
            <person name="Lapidus A."/>
            <person name="Parales R.E."/>
            <person name="Detter C."/>
            <person name="Pujic P."/>
            <person name="Bruce D."/>
            <person name="Lavire C."/>
            <person name="Challacombe J.F."/>
            <person name="Brettin T.S."/>
            <person name="Berry A.M."/>
        </authorList>
    </citation>
    <scope>NUCLEOTIDE SEQUENCE [LARGE SCALE GENOMIC DNA]</scope>
    <source>
        <strain evidence="11">ATCC 43068 / DSM 8971 / 11B</strain>
    </source>
</reference>
<dbReference type="GO" id="GO:0003677">
    <property type="term" value="F:DNA binding"/>
    <property type="evidence" value="ECO:0007669"/>
    <property type="project" value="UniProtKB-UniRule"/>
</dbReference>
<dbReference type="GO" id="GO:0051775">
    <property type="term" value="P:response to redox state"/>
    <property type="evidence" value="ECO:0007669"/>
    <property type="project" value="InterPro"/>
</dbReference>
<evidence type="ECO:0000256" key="8">
    <source>
        <dbReference type="SAM" id="MobiDB-lite"/>
    </source>
</evidence>
<dbReference type="InterPro" id="IPR036291">
    <property type="entry name" value="NAD(P)-bd_dom_sf"/>
</dbReference>
<dbReference type="OrthoDB" id="9784760at2"/>
<dbReference type="AlphaFoldDB" id="A0LRF3"/>
<dbReference type="InterPro" id="IPR036388">
    <property type="entry name" value="WH-like_DNA-bd_sf"/>
</dbReference>
<dbReference type="SUPFAM" id="SSF46785">
    <property type="entry name" value="Winged helix' DNA-binding domain"/>
    <property type="match status" value="1"/>
</dbReference>
<comment type="subcellular location">
    <subcellularLocation>
        <location evidence="7">Cytoplasm</location>
    </subcellularLocation>
</comment>
<feature type="binding site" evidence="7">
    <location>
        <begin position="98"/>
        <end position="103"/>
    </location>
    <ligand>
        <name>NAD(+)</name>
        <dbReference type="ChEBI" id="CHEBI:57540"/>
    </ligand>
</feature>
<feature type="DNA-binding region" description="H-T-H motif" evidence="7">
    <location>
        <begin position="24"/>
        <end position="63"/>
    </location>
</feature>
<gene>
    <name evidence="7" type="primary">rex</name>
    <name evidence="10" type="ordered locus">Acel_0239</name>
</gene>
<keyword evidence="5 7" id="KW-0238">DNA-binding</keyword>
<sequence length="290" mass="31147">MRSTTTRSTSTRGIPEASIARLPVYLRVLQNLADAGVATVSSQHLATAAGVNPAKLRKDLSHLGSYGTRGVGYEVDYLIYQISRELGLTQDWAVAIVGVGNLGRALANYGGFASRGFRIACLFDADPRQIGRRVGSLIVHDIADLEQIVAAERVAIGVIATPAAAAQEVCDRLVRAGIRSILNFAPAILVVPPTVEIRKVDLSTELQILAFHAQRRALHDGTDHQTRRDTPDSEFRRDLQPDPATPPAAAPQPATPRNGSAPRPRTTEFSVGSARRPLAEEADRTAGVLR</sequence>
<dbReference type="SMART" id="SM00881">
    <property type="entry name" value="CoA_binding"/>
    <property type="match status" value="1"/>
</dbReference>
<dbReference type="Gene3D" id="3.40.50.720">
    <property type="entry name" value="NAD(P)-binding Rossmann-like Domain"/>
    <property type="match status" value="1"/>
</dbReference>
<dbReference type="Pfam" id="PF02629">
    <property type="entry name" value="CoA_binding"/>
    <property type="match status" value="1"/>
</dbReference>
<dbReference type="KEGG" id="ace:Acel_0239"/>
<dbReference type="GO" id="GO:0045892">
    <property type="term" value="P:negative regulation of DNA-templated transcription"/>
    <property type="evidence" value="ECO:0007669"/>
    <property type="project" value="InterPro"/>
</dbReference>
<dbReference type="NCBIfam" id="NF003989">
    <property type="entry name" value="PRK05472.1-3"/>
    <property type="match status" value="1"/>
</dbReference>